<evidence type="ECO:0000313" key="5">
    <source>
        <dbReference type="Proteomes" id="UP000309488"/>
    </source>
</evidence>
<dbReference type="InterPro" id="IPR049174">
    <property type="entry name" value="Beta-AFase-like"/>
</dbReference>
<dbReference type="InterPro" id="IPR049046">
    <property type="entry name" value="Beta-AFase-like_GH127_middle"/>
</dbReference>
<keyword evidence="4" id="KW-0378">Hydrolase</keyword>
<dbReference type="GO" id="GO:0016787">
    <property type="term" value="F:hydrolase activity"/>
    <property type="evidence" value="ECO:0007669"/>
    <property type="project" value="UniProtKB-KW"/>
</dbReference>
<dbReference type="Pfam" id="PF20737">
    <property type="entry name" value="Glyco_hydro127C"/>
    <property type="match status" value="1"/>
</dbReference>
<dbReference type="InterPro" id="IPR049049">
    <property type="entry name" value="Beta-AFase-like_GH127_C"/>
</dbReference>
<dbReference type="AlphaFoldDB" id="A0A4U1CSZ9"/>
<feature type="domain" description="Non-reducing end beta-L-arabinofuranosidase-like GH127 middle" evidence="2">
    <location>
        <begin position="498"/>
        <end position="594"/>
    </location>
</feature>
<dbReference type="Pfam" id="PF07944">
    <property type="entry name" value="Beta-AFase-like_GH127_cat"/>
    <property type="match status" value="1"/>
</dbReference>
<name>A0A4U1CSZ9_9SPHI</name>
<dbReference type="PANTHER" id="PTHR43465:SF1">
    <property type="entry name" value="NON-REDUCING END BETA-L-ARABINOFURANOSIDASE"/>
    <property type="match status" value="1"/>
</dbReference>
<organism evidence="4 5">
    <name type="scientific">Pedobacter polaris</name>
    <dbReference type="NCBI Taxonomy" id="2571273"/>
    <lineage>
        <taxon>Bacteria</taxon>
        <taxon>Pseudomonadati</taxon>
        <taxon>Bacteroidota</taxon>
        <taxon>Sphingobacteriia</taxon>
        <taxon>Sphingobacteriales</taxon>
        <taxon>Sphingobacteriaceae</taxon>
        <taxon>Pedobacter</taxon>
    </lineage>
</organism>
<dbReference type="Proteomes" id="UP000309488">
    <property type="component" value="Unassembled WGS sequence"/>
</dbReference>
<sequence length="712" mass="80190">MKKLNINYELSVFRTFGLLYFYRKDTKTAKVCYSIFRLPDFRTFGLIALFSLALNSSKAQQNALTNNSNSPYAKLKSLDMKDVTWTQGFWADRFKVATETMVPNMWTIYNDSKTSHAFKNFEIAAGLDTGSHKGPSFHDGDYYKTLEAMASLYASTGNPKLNEMMDKAITVIAKSQREDGYIYTKAMIEQRKTGSKNQFQDRLSFEAYNIGHLMTAACVHYRATGKTTLLNVAKKATEYLYNFYKTASPTLARNAICPSHYMGTIEMYRTTKEPRYLELAKHLIAIKGKIEDGTDDNQDRIPFLQQKKATGHAVRASYLYAGVADLYSETGNDSLIKSLNLMWNDVNSHKMYVTGGLGSLYDGTSPDGTSYNPTEVQKIHQAFGRDYQLPNFTAHNETCANIGNVLWNWRMLQLTGDAKYADVMELALHNSVLSGISLNGKNFLYTNPLAQSDNLPFKQRWSKDRVPYIGLSNCCPPNVVRTIAEVSNYAYSISDKGIWFNLYGGNKVNTKLADGSKINLTEVTNYPWDGNIKVTVNETSEKAYSMFFRIPGWALEAEISINGKLQLLQLPPGRYAELNRTWKVGDVIELVLPMKAQLIEANPLVEENRNQVAVKHGPIVYCLESNDFQGKSIFNAIIPSSIVLKAMPITIDGTQMMSLEGTAKLSAKTDWANTLYHPISRTNETTPIKLVPYFAWGNRGHSEMSVWLPLSR</sequence>
<dbReference type="InterPro" id="IPR008928">
    <property type="entry name" value="6-hairpin_glycosidase_sf"/>
</dbReference>
<feature type="domain" description="Non-reducing end beta-L-arabinofuranosidase-like GH127 catalytic" evidence="1">
    <location>
        <begin position="82"/>
        <end position="487"/>
    </location>
</feature>
<protein>
    <submittedName>
        <fullName evidence="4">Glycoside hydrolase family 127 protein</fullName>
    </submittedName>
</protein>
<evidence type="ECO:0000259" key="1">
    <source>
        <dbReference type="Pfam" id="PF07944"/>
    </source>
</evidence>
<evidence type="ECO:0000259" key="2">
    <source>
        <dbReference type="Pfam" id="PF20736"/>
    </source>
</evidence>
<evidence type="ECO:0000313" key="4">
    <source>
        <dbReference type="EMBL" id="TKC10924.1"/>
    </source>
</evidence>
<dbReference type="InterPro" id="IPR012878">
    <property type="entry name" value="Beta-AFase-like_GH127_cat"/>
</dbReference>
<feature type="domain" description="Non-reducing end beta-L-arabinofuranosidase-like GH127 C-terminal" evidence="3">
    <location>
        <begin position="597"/>
        <end position="709"/>
    </location>
</feature>
<evidence type="ECO:0000259" key="3">
    <source>
        <dbReference type="Pfam" id="PF20737"/>
    </source>
</evidence>
<dbReference type="GO" id="GO:0005975">
    <property type="term" value="P:carbohydrate metabolic process"/>
    <property type="evidence" value="ECO:0007669"/>
    <property type="project" value="InterPro"/>
</dbReference>
<keyword evidence="5" id="KW-1185">Reference proteome</keyword>
<dbReference type="Pfam" id="PF20736">
    <property type="entry name" value="Glyco_hydro127M"/>
    <property type="match status" value="1"/>
</dbReference>
<proteinExistence type="predicted"/>
<reference evidence="4 5" key="1">
    <citation type="submission" date="2019-04" db="EMBL/GenBank/DDBJ databases">
        <title>Pedobacter sp. RP-3-22 sp. nov., isolated from Arctic soil.</title>
        <authorList>
            <person name="Dahal R.H."/>
            <person name="Kim D.-U."/>
        </authorList>
    </citation>
    <scope>NUCLEOTIDE SEQUENCE [LARGE SCALE GENOMIC DNA]</scope>
    <source>
        <strain evidence="4 5">RP-3-22</strain>
    </source>
</reference>
<dbReference type="Gene3D" id="1.50.10.20">
    <property type="match status" value="1"/>
</dbReference>
<dbReference type="OrthoDB" id="9757939at2"/>
<dbReference type="EMBL" id="SWBR01000002">
    <property type="protein sequence ID" value="TKC10924.1"/>
    <property type="molecule type" value="Genomic_DNA"/>
</dbReference>
<accession>A0A4U1CSZ9</accession>
<comment type="caution">
    <text evidence="4">The sequence shown here is derived from an EMBL/GenBank/DDBJ whole genome shotgun (WGS) entry which is preliminary data.</text>
</comment>
<dbReference type="PANTHER" id="PTHR43465">
    <property type="entry name" value="DUF1680 DOMAIN PROTEIN (AFU_ORTHOLOGUE AFUA_1G08910)"/>
    <property type="match status" value="1"/>
</dbReference>
<gene>
    <name evidence="4" type="ORF">FA048_08025</name>
</gene>
<dbReference type="SUPFAM" id="SSF48208">
    <property type="entry name" value="Six-hairpin glycosidases"/>
    <property type="match status" value="1"/>
</dbReference>